<evidence type="ECO:0000313" key="2">
    <source>
        <dbReference type="EMBL" id="RKO87151.1"/>
    </source>
</evidence>
<proteinExistence type="predicted"/>
<dbReference type="PANTHER" id="PTHR34826:SF2">
    <property type="entry name" value="UPF0590 PROTEIN C409.17C"/>
    <property type="match status" value="1"/>
</dbReference>
<dbReference type="AlphaFoldDB" id="A0A4P9W481"/>
<dbReference type="Pfam" id="PF08588">
    <property type="entry name" value="Duc1"/>
    <property type="match status" value="1"/>
</dbReference>
<dbReference type="InterPro" id="IPR013897">
    <property type="entry name" value="Duc1"/>
</dbReference>
<reference evidence="3" key="1">
    <citation type="journal article" date="2018" name="Nat. Microbiol.">
        <title>Leveraging single-cell genomics to expand the fungal tree of life.</title>
        <authorList>
            <person name="Ahrendt S.R."/>
            <person name="Quandt C.A."/>
            <person name="Ciobanu D."/>
            <person name="Clum A."/>
            <person name="Salamov A."/>
            <person name="Andreopoulos B."/>
            <person name="Cheng J.F."/>
            <person name="Woyke T."/>
            <person name="Pelin A."/>
            <person name="Henrissat B."/>
            <person name="Reynolds N.K."/>
            <person name="Benny G.L."/>
            <person name="Smith M.E."/>
            <person name="James T.Y."/>
            <person name="Grigoriev I.V."/>
        </authorList>
    </citation>
    <scope>NUCLEOTIDE SEQUENCE [LARGE SCALE GENOMIC DNA]</scope>
</reference>
<evidence type="ECO:0000259" key="1">
    <source>
        <dbReference type="Pfam" id="PF08588"/>
    </source>
</evidence>
<evidence type="ECO:0000313" key="3">
    <source>
        <dbReference type="Proteomes" id="UP000269721"/>
    </source>
</evidence>
<accession>A0A4P9W481</accession>
<dbReference type="OrthoDB" id="2119945at2759"/>
<dbReference type="EMBL" id="KZ997638">
    <property type="protein sequence ID" value="RKO87151.1"/>
    <property type="molecule type" value="Genomic_DNA"/>
</dbReference>
<sequence>MSKTAQDYILRVRAGTSSDASKFATVAVNDEFRPLLLDSEHFSGYLVVRVLNFSGMTPDSKKPLHAPSSNYFHGRNRRYSIMIQGRFKKAWNGDDVIFGLDFDSKVRMPTGAGLGLKIAKWLDPALDADLYADKPWIFSPLVSAMNSMGVAPADAVPSDAAPAKSDTPADPLLGKWSYHSHMVPEDATLLFTDRASAPSLTAYEKRKKFFADPKNRRAVTFSPELVYCMDFYDAYFDFNNIALKLPGFSINAIKYWDGQPLQFRCRTRDRSVVFFSVTFEMQE</sequence>
<feature type="domain" description="Domain of unknown function at the cortex 1" evidence="1">
    <location>
        <begin position="10"/>
        <end position="281"/>
    </location>
</feature>
<keyword evidence="3" id="KW-1185">Reference proteome</keyword>
<name>A0A4P9W481_9FUNG</name>
<dbReference type="PANTHER" id="PTHR34826">
    <property type="entry name" value="UPF0590 PROTEIN C409.17C"/>
    <property type="match status" value="1"/>
</dbReference>
<protein>
    <recommendedName>
        <fullName evidence="1">Domain of unknown function at the cortex 1 domain-containing protein</fullName>
    </recommendedName>
</protein>
<organism evidence="2 3">
    <name type="scientific">Blyttiomyces helicus</name>
    <dbReference type="NCBI Taxonomy" id="388810"/>
    <lineage>
        <taxon>Eukaryota</taxon>
        <taxon>Fungi</taxon>
        <taxon>Fungi incertae sedis</taxon>
        <taxon>Chytridiomycota</taxon>
        <taxon>Chytridiomycota incertae sedis</taxon>
        <taxon>Chytridiomycetes</taxon>
        <taxon>Chytridiomycetes incertae sedis</taxon>
        <taxon>Blyttiomyces</taxon>
    </lineage>
</organism>
<feature type="non-terminal residue" evidence="2">
    <location>
        <position position="283"/>
    </location>
</feature>
<gene>
    <name evidence="2" type="ORF">BDK51DRAFT_21511</name>
</gene>
<dbReference type="Proteomes" id="UP000269721">
    <property type="component" value="Unassembled WGS sequence"/>
</dbReference>